<feature type="region of interest" description="Disordered" evidence="2">
    <location>
        <begin position="1"/>
        <end position="37"/>
    </location>
</feature>
<protein>
    <submittedName>
        <fullName evidence="3">Uncharacterized protein</fullName>
    </submittedName>
</protein>
<gene>
    <name evidence="3" type="ORF">QBC46DRAFT_383737</name>
</gene>
<evidence type="ECO:0000313" key="3">
    <source>
        <dbReference type="EMBL" id="KAK3941124.1"/>
    </source>
</evidence>
<comment type="caution">
    <text evidence="3">The sequence shown here is derived from an EMBL/GenBank/DDBJ whole genome shotgun (WGS) entry which is preliminary data.</text>
</comment>
<evidence type="ECO:0000256" key="1">
    <source>
        <dbReference type="SAM" id="Coils"/>
    </source>
</evidence>
<reference evidence="4" key="1">
    <citation type="journal article" date="2023" name="Mol. Phylogenet. Evol.">
        <title>Genome-scale phylogeny and comparative genomics of the fungal order Sordariales.</title>
        <authorList>
            <person name="Hensen N."/>
            <person name="Bonometti L."/>
            <person name="Westerberg I."/>
            <person name="Brannstrom I.O."/>
            <person name="Guillou S."/>
            <person name="Cros-Aarteil S."/>
            <person name="Calhoun S."/>
            <person name="Haridas S."/>
            <person name="Kuo A."/>
            <person name="Mondo S."/>
            <person name="Pangilinan J."/>
            <person name="Riley R."/>
            <person name="LaButti K."/>
            <person name="Andreopoulos B."/>
            <person name="Lipzen A."/>
            <person name="Chen C."/>
            <person name="Yan M."/>
            <person name="Daum C."/>
            <person name="Ng V."/>
            <person name="Clum A."/>
            <person name="Steindorff A."/>
            <person name="Ohm R.A."/>
            <person name="Martin F."/>
            <person name="Silar P."/>
            <person name="Natvig D.O."/>
            <person name="Lalanne C."/>
            <person name="Gautier V."/>
            <person name="Ament-Velasquez S.L."/>
            <person name="Kruys A."/>
            <person name="Hutchinson M.I."/>
            <person name="Powell A.J."/>
            <person name="Barry K."/>
            <person name="Miller A.N."/>
            <person name="Grigoriev I.V."/>
            <person name="Debuchy R."/>
            <person name="Gladieux P."/>
            <person name="Hiltunen Thoren M."/>
            <person name="Johannesson H."/>
        </authorList>
    </citation>
    <scope>NUCLEOTIDE SEQUENCE [LARGE SCALE GENOMIC DNA]</scope>
    <source>
        <strain evidence="4">CBS 340.73</strain>
    </source>
</reference>
<keyword evidence="1" id="KW-0175">Coiled coil</keyword>
<feature type="region of interest" description="Disordered" evidence="2">
    <location>
        <begin position="222"/>
        <end position="242"/>
    </location>
</feature>
<dbReference type="AlphaFoldDB" id="A0AAN6N8H6"/>
<evidence type="ECO:0000313" key="4">
    <source>
        <dbReference type="Proteomes" id="UP001303473"/>
    </source>
</evidence>
<feature type="compositionally biased region" description="Acidic residues" evidence="2">
    <location>
        <begin position="228"/>
        <end position="242"/>
    </location>
</feature>
<proteinExistence type="predicted"/>
<sequence length="360" mass="40234">MPSASDAIDDGSEYGNGFGGYETTGREKAGSPAQDVSESYPVHLPAADDEPINAILAQVGEHDPHLLSLNREILIQTQVGLYIHTPALSRSLNGCRLQTMDESVAVADRIGREIVGAYEEEGTRILNDLRARREEEIRELEAAQASVNAAMRDTFERAGIEMTDLTEQLESIDLDAILAQVRAKESKVLQQLAADKRVLEKELKEVDEWELQQLAEWEGPEGPVIEVNSDDSDFDEWEDEDDEDIHVDRKAIDEMKERLYKRMGQTGLKTTEPAEGQREAEQLLEQTMEKIAARREEREERHKAWDCKAWGCKEHGHSNDGDEEMEDAGPSVEEPTESGGLDGDSVGEWLMSLRFGPASE</sequence>
<organism evidence="3 4">
    <name type="scientific">Diplogelasinospora grovesii</name>
    <dbReference type="NCBI Taxonomy" id="303347"/>
    <lineage>
        <taxon>Eukaryota</taxon>
        <taxon>Fungi</taxon>
        <taxon>Dikarya</taxon>
        <taxon>Ascomycota</taxon>
        <taxon>Pezizomycotina</taxon>
        <taxon>Sordariomycetes</taxon>
        <taxon>Sordariomycetidae</taxon>
        <taxon>Sordariales</taxon>
        <taxon>Diplogelasinosporaceae</taxon>
        <taxon>Diplogelasinospora</taxon>
    </lineage>
</organism>
<name>A0AAN6N8H6_9PEZI</name>
<feature type="region of interest" description="Disordered" evidence="2">
    <location>
        <begin position="311"/>
        <end position="360"/>
    </location>
</feature>
<dbReference type="EMBL" id="MU853787">
    <property type="protein sequence ID" value="KAK3941124.1"/>
    <property type="molecule type" value="Genomic_DNA"/>
</dbReference>
<feature type="compositionally biased region" description="Basic and acidic residues" evidence="2">
    <location>
        <begin position="311"/>
        <end position="320"/>
    </location>
</feature>
<accession>A0AAN6N8H6</accession>
<evidence type="ECO:0000256" key="2">
    <source>
        <dbReference type="SAM" id="MobiDB-lite"/>
    </source>
</evidence>
<keyword evidence="4" id="KW-1185">Reference proteome</keyword>
<feature type="coiled-coil region" evidence="1">
    <location>
        <begin position="126"/>
        <end position="153"/>
    </location>
</feature>
<dbReference type="Proteomes" id="UP001303473">
    <property type="component" value="Unassembled WGS sequence"/>
</dbReference>